<dbReference type="GO" id="GO:0005789">
    <property type="term" value="C:endoplasmic reticulum membrane"/>
    <property type="evidence" value="ECO:0007669"/>
    <property type="project" value="TreeGrafter"/>
</dbReference>
<dbReference type="OrthoDB" id="411524at2759"/>
<dbReference type="Proteomes" id="UP000700334">
    <property type="component" value="Unassembled WGS sequence"/>
</dbReference>
<dbReference type="AlphaFoldDB" id="A0A8J6A5D6"/>
<dbReference type="PANTHER" id="PTHR46612">
    <property type="entry name" value="XYLOSIDE XYLOSYLTRANSFERASE 1"/>
    <property type="match status" value="1"/>
</dbReference>
<evidence type="ECO:0000313" key="1">
    <source>
        <dbReference type="EMBL" id="KAG8511000.1"/>
    </source>
</evidence>
<dbReference type="GO" id="GO:0140560">
    <property type="term" value="F:xylosyl alpha-1,3-xylosyltransferase activity"/>
    <property type="evidence" value="ECO:0007669"/>
    <property type="project" value="TreeGrafter"/>
</dbReference>
<gene>
    <name evidence="1" type="ORF">J0S82_007284</name>
</gene>
<evidence type="ECO:0000313" key="2">
    <source>
        <dbReference type="Proteomes" id="UP000700334"/>
    </source>
</evidence>
<dbReference type="InterPro" id="IPR042465">
    <property type="entry name" value="XXLT1"/>
</dbReference>
<dbReference type="GO" id="GO:0016266">
    <property type="term" value="P:protein O-linked glycosylation via N-acetyl-galactosamine"/>
    <property type="evidence" value="ECO:0007669"/>
    <property type="project" value="TreeGrafter"/>
</dbReference>
<sequence length="265" mass="28889">MPVEPSVCELLQQHPHLRFLLQAGLRLGLVVFHDVSVLTDKLSPVVEAMQKHFSAGSGSYYSDSIFFLSVAMHRIMPKGASASPVLLGRGGALRGGERRALFQSASAAWRHGREPGHACSAACCWAAAAAASELGGAQAAVLRAGGAVAPPKADPCLLLYLHALQRHEEEHSPTERKKDRREILRIVQLDLDLKHETNIRELFEEFDNFLPGAVIGIAREMQPVYSLRGPEAAHLGDGAGHTQERLFVQRKLPRLGARRAAVSRH</sequence>
<reference evidence="1" key="1">
    <citation type="journal article" date="2021" name="Evol. Appl.">
        <title>The genome of the Pyrenean desman and the effects of bottlenecks and inbreeding on the genomic landscape of an endangered species.</title>
        <authorList>
            <person name="Escoda L."/>
            <person name="Castresana J."/>
        </authorList>
    </citation>
    <scope>NUCLEOTIDE SEQUENCE</scope>
    <source>
        <strain evidence="1">IBE-C5619</strain>
    </source>
</reference>
<keyword evidence="2" id="KW-1185">Reference proteome</keyword>
<name>A0A8J6A5D6_GALPY</name>
<dbReference type="PANTHER" id="PTHR46612:SF1">
    <property type="entry name" value="XYLOSIDE XYLOSYLTRANSFERASE 1"/>
    <property type="match status" value="1"/>
</dbReference>
<protein>
    <submittedName>
        <fullName evidence="1">Xyloside xylosyltransferase 1</fullName>
    </submittedName>
</protein>
<comment type="caution">
    <text evidence="1">The sequence shown here is derived from an EMBL/GenBank/DDBJ whole genome shotgun (WGS) entry which is preliminary data.</text>
</comment>
<organism evidence="1 2">
    <name type="scientific">Galemys pyrenaicus</name>
    <name type="common">Iberian desman</name>
    <name type="synonym">Pyrenean desman</name>
    <dbReference type="NCBI Taxonomy" id="202257"/>
    <lineage>
        <taxon>Eukaryota</taxon>
        <taxon>Metazoa</taxon>
        <taxon>Chordata</taxon>
        <taxon>Craniata</taxon>
        <taxon>Vertebrata</taxon>
        <taxon>Euteleostomi</taxon>
        <taxon>Mammalia</taxon>
        <taxon>Eutheria</taxon>
        <taxon>Laurasiatheria</taxon>
        <taxon>Eulipotyphla</taxon>
        <taxon>Talpidae</taxon>
        <taxon>Galemys</taxon>
    </lineage>
</organism>
<proteinExistence type="predicted"/>
<dbReference type="EMBL" id="JAGFMF010011859">
    <property type="protein sequence ID" value="KAG8511000.1"/>
    <property type="molecule type" value="Genomic_DNA"/>
</dbReference>
<accession>A0A8J6A5D6</accession>